<name>A0A8J8PYZ7_9EURY</name>
<feature type="compositionally biased region" description="Acidic residues" evidence="1">
    <location>
        <begin position="145"/>
        <end position="158"/>
    </location>
</feature>
<gene>
    <name evidence="2" type="ORF">CV102_23455</name>
</gene>
<dbReference type="EMBL" id="PHNJ01000020">
    <property type="protein sequence ID" value="TYL36242.1"/>
    <property type="molecule type" value="Genomic_DNA"/>
</dbReference>
<sequence>MNDDGTGSDEVESWLVEPTLADLFDDDRLTEQYEAVDDIELRDREFEYTDAEAVFDNEEELVVYWPLEDETGVRDRTGVPAIDLDWQLDQRVTWEFSAENERAGGAERTGTASTDLQISVLTGSFDPDEIETTLENWADDRFEEQTEDEDGDEDEDGFSSEGDRNGYELYEAGEYGFAVGTDHVVEIQTDPVVETMAALEAVLNGHERGTDRWTDDEGVQDLLDQAGVGHLSEAELHEARNRENLVAGRVEQRFGVETADADELLEHRVEQRFGVATTDTDELLEQHVQDQYGVDDPDELSERERDRLRETIEREFASLEEEVDRSLESIEESIDVEEWEDGLEGSIRSLEIDGETTELTTAFLYESESAADVDSLHEYVGSNRDVSDRWGTLNDYEVDASGRVLVVSGTIRTRSLLF</sequence>
<evidence type="ECO:0000256" key="1">
    <source>
        <dbReference type="SAM" id="MobiDB-lite"/>
    </source>
</evidence>
<reference evidence="2" key="1">
    <citation type="submission" date="2017-11" db="EMBL/GenBank/DDBJ databases">
        <authorList>
            <person name="Kajale S.C."/>
            <person name="Sharma A."/>
        </authorList>
    </citation>
    <scope>NUCLEOTIDE SEQUENCE</scope>
    <source>
        <strain evidence="2">LS1_42</strain>
    </source>
</reference>
<organism evidence="2 3">
    <name type="scientific">Natronococcus pandeyae</name>
    <dbReference type="NCBI Taxonomy" id="2055836"/>
    <lineage>
        <taxon>Archaea</taxon>
        <taxon>Methanobacteriati</taxon>
        <taxon>Methanobacteriota</taxon>
        <taxon>Stenosarchaea group</taxon>
        <taxon>Halobacteria</taxon>
        <taxon>Halobacteriales</taxon>
        <taxon>Natrialbaceae</taxon>
        <taxon>Natronococcus</taxon>
    </lineage>
</organism>
<dbReference type="AlphaFoldDB" id="A0A8J8PYZ7"/>
<keyword evidence="3" id="KW-1185">Reference proteome</keyword>
<dbReference type="Proteomes" id="UP000766904">
    <property type="component" value="Unassembled WGS sequence"/>
</dbReference>
<evidence type="ECO:0000313" key="2">
    <source>
        <dbReference type="EMBL" id="TYL36242.1"/>
    </source>
</evidence>
<proteinExistence type="predicted"/>
<protein>
    <submittedName>
        <fullName evidence="2">Uncharacterized protein</fullName>
    </submittedName>
</protein>
<accession>A0A8J8PYZ7</accession>
<feature type="region of interest" description="Disordered" evidence="1">
    <location>
        <begin position="135"/>
        <end position="165"/>
    </location>
</feature>
<evidence type="ECO:0000313" key="3">
    <source>
        <dbReference type="Proteomes" id="UP000766904"/>
    </source>
</evidence>
<comment type="caution">
    <text evidence="2">The sequence shown here is derived from an EMBL/GenBank/DDBJ whole genome shotgun (WGS) entry which is preliminary data.</text>
</comment>